<keyword evidence="5" id="KW-1185">Reference proteome</keyword>
<dbReference type="InterPro" id="IPR029058">
    <property type="entry name" value="AB_hydrolase_fold"/>
</dbReference>
<accession>A0A0D2FLX1</accession>
<dbReference type="HOGENOM" id="CLU_020336_50_0_1"/>
<dbReference type="GeneID" id="25323195"/>
<dbReference type="AlphaFoldDB" id="A0A0D2FLX1"/>
<gene>
    <name evidence="4" type="ORF">PV05_01287</name>
</gene>
<evidence type="ECO:0000256" key="2">
    <source>
        <dbReference type="ARBA" id="ARBA00022801"/>
    </source>
</evidence>
<dbReference type="PANTHER" id="PTHR43798">
    <property type="entry name" value="MONOACYLGLYCEROL LIPASE"/>
    <property type="match status" value="1"/>
</dbReference>
<evidence type="ECO:0000259" key="3">
    <source>
        <dbReference type="Pfam" id="PF00561"/>
    </source>
</evidence>
<dbReference type="Gene3D" id="3.40.50.1820">
    <property type="entry name" value="alpha/beta hydrolase"/>
    <property type="match status" value="1"/>
</dbReference>
<dbReference type="PRINTS" id="PR00793">
    <property type="entry name" value="PROAMNOPTASE"/>
</dbReference>
<reference evidence="4 5" key="1">
    <citation type="submission" date="2015-01" db="EMBL/GenBank/DDBJ databases">
        <title>The Genome Sequence of Exophiala xenobiotica CBS118157.</title>
        <authorList>
            <consortium name="The Broad Institute Genomics Platform"/>
            <person name="Cuomo C."/>
            <person name="de Hoog S."/>
            <person name="Gorbushina A."/>
            <person name="Stielow B."/>
            <person name="Teixiera M."/>
            <person name="Abouelleil A."/>
            <person name="Chapman S.B."/>
            <person name="Priest M."/>
            <person name="Young S.K."/>
            <person name="Wortman J."/>
            <person name="Nusbaum C."/>
            <person name="Birren B."/>
        </authorList>
    </citation>
    <scope>NUCLEOTIDE SEQUENCE [LARGE SCALE GENOMIC DNA]</scope>
    <source>
        <strain evidence="4 5">CBS 118157</strain>
    </source>
</reference>
<dbReference type="SUPFAM" id="SSF53474">
    <property type="entry name" value="alpha/beta-Hydrolases"/>
    <property type="match status" value="1"/>
</dbReference>
<dbReference type="Pfam" id="PF00561">
    <property type="entry name" value="Abhydrolase_1"/>
    <property type="match status" value="1"/>
</dbReference>
<dbReference type="RefSeq" id="XP_013321713.1">
    <property type="nucleotide sequence ID" value="XM_013466259.1"/>
</dbReference>
<name>A0A0D2FLX1_9EURO</name>
<evidence type="ECO:0000256" key="1">
    <source>
        <dbReference type="ARBA" id="ARBA00010088"/>
    </source>
</evidence>
<proteinExistence type="inferred from homology"/>
<dbReference type="InterPro" id="IPR002410">
    <property type="entry name" value="Peptidase_S33"/>
</dbReference>
<evidence type="ECO:0000313" key="5">
    <source>
        <dbReference type="Proteomes" id="UP000054342"/>
    </source>
</evidence>
<protein>
    <recommendedName>
        <fullName evidence="3">AB hydrolase-1 domain-containing protein</fullName>
    </recommendedName>
</protein>
<dbReference type="STRING" id="348802.A0A0D2FLX1"/>
<dbReference type="OrthoDB" id="408373at2759"/>
<dbReference type="GO" id="GO:0008233">
    <property type="term" value="F:peptidase activity"/>
    <property type="evidence" value="ECO:0007669"/>
    <property type="project" value="InterPro"/>
</dbReference>
<dbReference type="PANTHER" id="PTHR43798:SF33">
    <property type="entry name" value="HYDROLASE, PUTATIVE (AFU_ORTHOLOGUE AFUA_2G14860)-RELATED"/>
    <property type="match status" value="1"/>
</dbReference>
<feature type="domain" description="AB hydrolase-1" evidence="3">
    <location>
        <begin position="27"/>
        <end position="273"/>
    </location>
</feature>
<organism evidence="4 5">
    <name type="scientific">Exophiala xenobiotica</name>
    <dbReference type="NCBI Taxonomy" id="348802"/>
    <lineage>
        <taxon>Eukaryota</taxon>
        <taxon>Fungi</taxon>
        <taxon>Dikarya</taxon>
        <taxon>Ascomycota</taxon>
        <taxon>Pezizomycotina</taxon>
        <taxon>Eurotiomycetes</taxon>
        <taxon>Chaetothyriomycetidae</taxon>
        <taxon>Chaetothyriales</taxon>
        <taxon>Herpotrichiellaceae</taxon>
        <taxon>Exophiala</taxon>
    </lineage>
</organism>
<dbReference type="Proteomes" id="UP000054342">
    <property type="component" value="Unassembled WGS sequence"/>
</dbReference>
<sequence length="289" mass="32291">MTEHRVTLSDGASLYVKLYGEISSTKPLLIAHHGAPGLSSHREPEGSFGFLRSKFRVLVYDARGSGISDLKGPYTHERWIADIEELRKWAGAEKFVLAGGSYGGFISLDYALVHQGRLLGLVLRDTWTWGTRGMMQALKACLVSKRVKVDPERQFRMWTGILRDDEDFAEGVAEMTALFAPNSPNIDPHAEQENTPRRGNIHAATQNFAFSRNMPRFDVRSRLWEVEVPTLVVVGRHDLIAPLSFSEEIAQGIPKAKLVIFERSGHNPAHDEPEAFQAHISDFVSTLPS</sequence>
<dbReference type="GO" id="GO:0006508">
    <property type="term" value="P:proteolysis"/>
    <property type="evidence" value="ECO:0007669"/>
    <property type="project" value="InterPro"/>
</dbReference>
<dbReference type="EMBL" id="KN847317">
    <property type="protein sequence ID" value="KIW61129.1"/>
    <property type="molecule type" value="Genomic_DNA"/>
</dbReference>
<dbReference type="GO" id="GO:0016020">
    <property type="term" value="C:membrane"/>
    <property type="evidence" value="ECO:0007669"/>
    <property type="project" value="TreeGrafter"/>
</dbReference>
<dbReference type="InterPro" id="IPR000073">
    <property type="entry name" value="AB_hydrolase_1"/>
</dbReference>
<keyword evidence="2" id="KW-0378">Hydrolase</keyword>
<dbReference type="InterPro" id="IPR050266">
    <property type="entry name" value="AB_hydrolase_sf"/>
</dbReference>
<comment type="similarity">
    <text evidence="1">Belongs to the peptidase S33 family.</text>
</comment>
<evidence type="ECO:0000313" key="4">
    <source>
        <dbReference type="EMBL" id="KIW61129.1"/>
    </source>
</evidence>